<dbReference type="GO" id="GO:0022857">
    <property type="term" value="F:transmembrane transporter activity"/>
    <property type="evidence" value="ECO:0007669"/>
    <property type="project" value="InterPro"/>
</dbReference>
<gene>
    <name evidence="8" type="ORF">L1049_021853</name>
</gene>
<evidence type="ECO:0000256" key="6">
    <source>
        <dbReference type="RuleBase" id="RU363077"/>
    </source>
</evidence>
<comment type="caution">
    <text evidence="8">The sequence shown here is derived from an EMBL/GenBank/DDBJ whole genome shotgun (WGS) entry which is preliminary data.</text>
</comment>
<dbReference type="Proteomes" id="UP001415857">
    <property type="component" value="Unassembled WGS sequence"/>
</dbReference>
<keyword evidence="4 6" id="KW-1133">Transmembrane helix</keyword>
<dbReference type="InterPro" id="IPR037185">
    <property type="entry name" value="EmrE-like"/>
</dbReference>
<dbReference type="AlphaFoldDB" id="A0AAP0RBP8"/>
<feature type="domain" description="EamA" evidence="7">
    <location>
        <begin position="13"/>
        <end position="153"/>
    </location>
</feature>
<comment type="similarity">
    <text evidence="2 6">Belongs to the drug/metabolite transporter (DMT) superfamily. Plant drug/metabolite exporter (P-DME) (TC 2.A.7.4) family.</text>
</comment>
<feature type="transmembrane region" description="Helical" evidence="6">
    <location>
        <begin position="102"/>
        <end position="125"/>
    </location>
</feature>
<dbReference type="InterPro" id="IPR030184">
    <property type="entry name" value="WAT1-related"/>
</dbReference>
<name>A0AAP0RBP8_LIQFO</name>
<dbReference type="GO" id="GO:0016020">
    <property type="term" value="C:membrane"/>
    <property type="evidence" value="ECO:0007669"/>
    <property type="project" value="UniProtKB-SubCell"/>
</dbReference>
<proteinExistence type="inferred from homology"/>
<evidence type="ECO:0000256" key="2">
    <source>
        <dbReference type="ARBA" id="ARBA00007635"/>
    </source>
</evidence>
<feature type="transmembrane region" description="Helical" evidence="6">
    <location>
        <begin position="42"/>
        <end position="62"/>
    </location>
</feature>
<dbReference type="InterPro" id="IPR000620">
    <property type="entry name" value="EamA_dom"/>
</dbReference>
<dbReference type="SUPFAM" id="SSF103481">
    <property type="entry name" value="Multidrug resistance efflux transporter EmrE"/>
    <property type="match status" value="1"/>
</dbReference>
<evidence type="ECO:0000313" key="8">
    <source>
        <dbReference type="EMBL" id="KAK9274604.1"/>
    </source>
</evidence>
<dbReference type="EMBL" id="JBBPBK010000011">
    <property type="protein sequence ID" value="KAK9274604.1"/>
    <property type="molecule type" value="Genomic_DNA"/>
</dbReference>
<accession>A0AAP0RBP8</accession>
<evidence type="ECO:0000313" key="9">
    <source>
        <dbReference type="Proteomes" id="UP001415857"/>
    </source>
</evidence>
<keyword evidence="9" id="KW-1185">Reference proteome</keyword>
<keyword evidence="3 6" id="KW-0812">Transmembrane</keyword>
<organism evidence="8 9">
    <name type="scientific">Liquidambar formosana</name>
    <name type="common">Formosan gum</name>
    <dbReference type="NCBI Taxonomy" id="63359"/>
    <lineage>
        <taxon>Eukaryota</taxon>
        <taxon>Viridiplantae</taxon>
        <taxon>Streptophyta</taxon>
        <taxon>Embryophyta</taxon>
        <taxon>Tracheophyta</taxon>
        <taxon>Spermatophyta</taxon>
        <taxon>Magnoliopsida</taxon>
        <taxon>eudicotyledons</taxon>
        <taxon>Gunneridae</taxon>
        <taxon>Pentapetalae</taxon>
        <taxon>Saxifragales</taxon>
        <taxon>Altingiaceae</taxon>
        <taxon>Liquidambar</taxon>
    </lineage>
</organism>
<dbReference type="PANTHER" id="PTHR31218">
    <property type="entry name" value="WAT1-RELATED PROTEIN"/>
    <property type="match status" value="1"/>
</dbReference>
<comment type="subcellular location">
    <subcellularLocation>
        <location evidence="1 6">Membrane</location>
        <topology evidence="1 6">Multi-pass membrane protein</topology>
    </subcellularLocation>
</comment>
<protein>
    <recommendedName>
        <fullName evidence="6">WAT1-related protein</fullName>
    </recommendedName>
</protein>
<evidence type="ECO:0000256" key="5">
    <source>
        <dbReference type="ARBA" id="ARBA00023136"/>
    </source>
</evidence>
<dbReference type="Pfam" id="PF00892">
    <property type="entry name" value="EamA"/>
    <property type="match status" value="1"/>
</dbReference>
<feature type="transmembrane region" description="Helical" evidence="6">
    <location>
        <begin position="74"/>
        <end position="96"/>
    </location>
</feature>
<sequence>MAELKSLDEWRPVIAMIAVDLAFAIVNILLKEVLDEGMNHLVLITYRLSISTVFLAPIGYFWERNNRPKLTLRVLCYLFFSSIVGSSLTQYFFLVGIKYTSATYSCAFINMVPVITFMMALPFGLETLNLKSNSGRAKMLGTVVCIGGAFLLILYKGTPLINYSHSQAATGIHGAGYQAKPS</sequence>
<feature type="transmembrane region" description="Helical" evidence="6">
    <location>
        <begin position="12"/>
        <end position="30"/>
    </location>
</feature>
<evidence type="ECO:0000256" key="3">
    <source>
        <dbReference type="ARBA" id="ARBA00022692"/>
    </source>
</evidence>
<keyword evidence="5 6" id="KW-0472">Membrane</keyword>
<evidence type="ECO:0000256" key="1">
    <source>
        <dbReference type="ARBA" id="ARBA00004141"/>
    </source>
</evidence>
<evidence type="ECO:0000259" key="7">
    <source>
        <dbReference type="Pfam" id="PF00892"/>
    </source>
</evidence>
<feature type="transmembrane region" description="Helical" evidence="6">
    <location>
        <begin position="137"/>
        <end position="155"/>
    </location>
</feature>
<evidence type="ECO:0000256" key="4">
    <source>
        <dbReference type="ARBA" id="ARBA00022989"/>
    </source>
</evidence>
<reference evidence="8 9" key="1">
    <citation type="journal article" date="2024" name="Plant J.">
        <title>Genome sequences and population genomics reveal climatic adaptation and genomic divergence between two closely related sweetgum species.</title>
        <authorList>
            <person name="Xu W.Q."/>
            <person name="Ren C.Q."/>
            <person name="Zhang X.Y."/>
            <person name="Comes H.P."/>
            <person name="Liu X.H."/>
            <person name="Li Y.G."/>
            <person name="Kettle C.J."/>
            <person name="Jalonen R."/>
            <person name="Gaisberger H."/>
            <person name="Ma Y.Z."/>
            <person name="Qiu Y.X."/>
        </authorList>
    </citation>
    <scope>NUCLEOTIDE SEQUENCE [LARGE SCALE GENOMIC DNA]</scope>
    <source>
        <strain evidence="8">Hangzhou</strain>
    </source>
</reference>